<protein>
    <submittedName>
        <fullName evidence="1">Histidine kinase</fullName>
    </submittedName>
</protein>
<sequence>MDYLDQLIQLAQIEGVLKTLDCLCEDWQIGGSTELKRGIFHIISDGECWVTLGEETLHLTTGDVLFLPHGKDEIIIRENTFNPTTSQYITSQYQQRQANPSQLFIGNKIKTDQQKSQERRKVEIFGGYFHYTQHSALLEILPNYWVLRQNKTVIQLLALLQNEATNGLGSASIINSLSSVLFTYLVRDFIEKQKGDIAIGILAALQDKRLYHAVNGMLQEPGKNWNMENLAEICSMSRATFIRLFKQKSGISPGRFLTELRMQKAKFLLSLHNHSMLNIALEIGYQSESHFSKAFKAYYGISPGKYRSELLRNTI</sequence>
<evidence type="ECO:0000313" key="1">
    <source>
        <dbReference type="EMBL" id="QDJ14611.1"/>
    </source>
</evidence>
<keyword evidence="1" id="KW-0418">Kinase</keyword>
<dbReference type="GO" id="GO:0043565">
    <property type="term" value="F:sequence-specific DNA binding"/>
    <property type="evidence" value="ECO:0007669"/>
    <property type="project" value="InterPro"/>
</dbReference>
<dbReference type="GO" id="GO:0003700">
    <property type="term" value="F:DNA-binding transcription factor activity"/>
    <property type="evidence" value="ECO:0007669"/>
    <property type="project" value="InterPro"/>
</dbReference>
<dbReference type="EMBL" id="CP022011">
    <property type="protein sequence ID" value="QDJ14611.1"/>
    <property type="molecule type" value="Genomic_DNA"/>
</dbReference>
<dbReference type="Pfam" id="PF12852">
    <property type="entry name" value="Cupin_6"/>
    <property type="match status" value="1"/>
</dbReference>
<gene>
    <name evidence="1" type="ORF">CEP48_03880</name>
</gene>
<dbReference type="PROSITE" id="PS00041">
    <property type="entry name" value="HTH_ARAC_FAMILY_1"/>
    <property type="match status" value="1"/>
</dbReference>
<name>A0A8D4IZY7_9PAST</name>
<dbReference type="SMART" id="SM00342">
    <property type="entry name" value="HTH_ARAC"/>
    <property type="match status" value="1"/>
</dbReference>
<dbReference type="InterPro" id="IPR009057">
    <property type="entry name" value="Homeodomain-like_sf"/>
</dbReference>
<reference evidence="1" key="1">
    <citation type="submission" date="2017-06" db="EMBL/GenBank/DDBJ databases">
        <title>Genome sequencing of pathogenic and non-pathogenic strains within Bisgaard taxon 40.</title>
        <authorList>
            <person name="Ladner J.T."/>
            <person name="Lovett S.P."/>
            <person name="Koroleva G."/>
            <person name="Lorch J.M."/>
        </authorList>
    </citation>
    <scope>NUCLEOTIDE SEQUENCE</scope>
    <source>
        <strain evidence="1">27576-1-I1</strain>
    </source>
</reference>
<dbReference type="PANTHER" id="PTHR46796:SF13">
    <property type="entry name" value="HTH-TYPE TRANSCRIPTIONAL ACTIVATOR RHAS"/>
    <property type="match status" value="1"/>
</dbReference>
<dbReference type="AlphaFoldDB" id="A0A8D4IZY7"/>
<dbReference type="InterPro" id="IPR032783">
    <property type="entry name" value="AraC_lig"/>
</dbReference>
<keyword evidence="1" id="KW-0808">Transferase</keyword>
<evidence type="ECO:0000313" key="2">
    <source>
        <dbReference type="Proteomes" id="UP000955338"/>
    </source>
</evidence>
<proteinExistence type="predicted"/>
<dbReference type="GO" id="GO:0016301">
    <property type="term" value="F:kinase activity"/>
    <property type="evidence" value="ECO:0007669"/>
    <property type="project" value="UniProtKB-KW"/>
</dbReference>
<dbReference type="InterPro" id="IPR018060">
    <property type="entry name" value="HTH_AraC"/>
</dbReference>
<dbReference type="PANTHER" id="PTHR46796">
    <property type="entry name" value="HTH-TYPE TRANSCRIPTIONAL ACTIVATOR RHAS-RELATED"/>
    <property type="match status" value="1"/>
</dbReference>
<dbReference type="InterPro" id="IPR020449">
    <property type="entry name" value="Tscrpt_reg_AraC-type_HTH"/>
</dbReference>
<accession>A0A8D4IZY7</accession>
<dbReference type="InterPro" id="IPR050204">
    <property type="entry name" value="AraC_XylS_family_regulators"/>
</dbReference>
<dbReference type="RefSeq" id="WP_261920857.1">
    <property type="nucleotide sequence ID" value="NZ_CP022011.1"/>
</dbReference>
<dbReference type="InterPro" id="IPR018062">
    <property type="entry name" value="HTH_AraC-typ_CS"/>
</dbReference>
<dbReference type="PROSITE" id="PS01124">
    <property type="entry name" value="HTH_ARAC_FAMILY_2"/>
    <property type="match status" value="1"/>
</dbReference>
<dbReference type="Pfam" id="PF12833">
    <property type="entry name" value="HTH_18"/>
    <property type="match status" value="1"/>
</dbReference>
<dbReference type="Proteomes" id="UP000955338">
    <property type="component" value="Chromosome"/>
</dbReference>
<organism evidence="1 2">
    <name type="scientific">Mergibacter septicus</name>
    <dbReference type="NCBI Taxonomy" id="221402"/>
    <lineage>
        <taxon>Bacteria</taxon>
        <taxon>Pseudomonadati</taxon>
        <taxon>Pseudomonadota</taxon>
        <taxon>Gammaproteobacteria</taxon>
        <taxon>Pasteurellales</taxon>
        <taxon>Pasteurellaceae</taxon>
        <taxon>Mergibacter</taxon>
    </lineage>
</organism>
<dbReference type="PRINTS" id="PR00032">
    <property type="entry name" value="HTHARAC"/>
</dbReference>
<dbReference type="Gene3D" id="1.10.10.60">
    <property type="entry name" value="Homeodomain-like"/>
    <property type="match status" value="2"/>
</dbReference>
<keyword evidence="2" id="KW-1185">Reference proteome</keyword>
<dbReference type="SUPFAM" id="SSF46689">
    <property type="entry name" value="Homeodomain-like"/>
    <property type="match status" value="2"/>
</dbReference>